<sequence length="238" mass="26789">MLFRQVYLPDIIQQQMTHNETLKNEVLKALRTEPLLYAVKIEVVANEGIVTLSGMVDSYVKKRTAEYVAAKVPGVLAVAEKIDVKFGDEDAKTDEALAAEVLSALRFCPNLIKDSINVLVENGYVTLNGKVNWFAQKEEAERSIHHLAGVRMITNNISIRSESEDDVEKAEIENALLRSWAIDDEEIEVSVLNNQVTLMGKVHSLYQRDTAERIAWNAPGVCNVHNKLIVEYTIRHTE</sequence>
<evidence type="ECO:0000313" key="3">
    <source>
        <dbReference type="Proteomes" id="UP000245379"/>
    </source>
</evidence>
<feature type="domain" description="BON" evidence="1">
    <location>
        <begin position="164"/>
        <end position="232"/>
    </location>
</feature>
<dbReference type="InterPro" id="IPR014004">
    <property type="entry name" value="Transpt-assoc_nodulatn_dom_bac"/>
</dbReference>
<keyword evidence="2" id="KW-0032">Aminotransferase</keyword>
<dbReference type="EMBL" id="QGNZ01000001">
    <property type="protein sequence ID" value="PWS29329.1"/>
    <property type="molecule type" value="Genomic_DNA"/>
</dbReference>
<comment type="caution">
    <text evidence="2">The sequence shown here is derived from an EMBL/GenBank/DDBJ whole genome shotgun (WGS) entry which is preliminary data.</text>
</comment>
<keyword evidence="3" id="KW-1185">Reference proteome</keyword>
<reference evidence="2 3" key="1">
    <citation type="submission" date="2018-05" db="EMBL/GenBank/DDBJ databases">
        <title>Pedobacter paludis sp. nov., isolated from wetland soil.</title>
        <authorList>
            <person name="Zhang Y."/>
            <person name="Wang G."/>
        </authorList>
    </citation>
    <scope>NUCLEOTIDE SEQUENCE [LARGE SCALE GENOMIC DNA]</scope>
    <source>
        <strain evidence="2 3">KCTC22721</strain>
    </source>
</reference>
<dbReference type="AlphaFoldDB" id="A0A317EU33"/>
<dbReference type="PROSITE" id="PS50914">
    <property type="entry name" value="BON"/>
    <property type="match status" value="3"/>
</dbReference>
<feature type="domain" description="BON" evidence="1">
    <location>
        <begin position="18"/>
        <end position="86"/>
    </location>
</feature>
<evidence type="ECO:0000259" key="1">
    <source>
        <dbReference type="PROSITE" id="PS50914"/>
    </source>
</evidence>
<dbReference type="Proteomes" id="UP000245379">
    <property type="component" value="Unassembled WGS sequence"/>
</dbReference>
<keyword evidence="2" id="KW-0808">Transferase</keyword>
<dbReference type="OrthoDB" id="870892at2"/>
<name>A0A317EU33_9SPHI</name>
<dbReference type="InterPro" id="IPR051686">
    <property type="entry name" value="Lipoprotein_DolP"/>
</dbReference>
<proteinExistence type="predicted"/>
<dbReference type="InterPro" id="IPR007055">
    <property type="entry name" value="BON_dom"/>
</dbReference>
<dbReference type="Pfam" id="PF04972">
    <property type="entry name" value="BON"/>
    <property type="match status" value="3"/>
</dbReference>
<protein>
    <submittedName>
        <fullName evidence="2">Ornithine aminotransferase</fullName>
    </submittedName>
</protein>
<organism evidence="2 3">
    <name type="scientific">Pedobacter yonginense</name>
    <dbReference type="NCBI Taxonomy" id="651869"/>
    <lineage>
        <taxon>Bacteria</taxon>
        <taxon>Pseudomonadati</taxon>
        <taxon>Bacteroidota</taxon>
        <taxon>Sphingobacteriia</taxon>
        <taxon>Sphingobacteriales</taxon>
        <taxon>Sphingobacteriaceae</taxon>
        <taxon>Pedobacter</taxon>
    </lineage>
</organism>
<dbReference type="GO" id="GO:0008483">
    <property type="term" value="F:transaminase activity"/>
    <property type="evidence" value="ECO:0007669"/>
    <property type="project" value="UniProtKB-KW"/>
</dbReference>
<evidence type="ECO:0000313" key="2">
    <source>
        <dbReference type="EMBL" id="PWS29329.1"/>
    </source>
</evidence>
<dbReference type="Gene3D" id="3.30.1340.30">
    <property type="match status" value="3"/>
</dbReference>
<feature type="domain" description="BON" evidence="1">
    <location>
        <begin position="93"/>
        <end position="161"/>
    </location>
</feature>
<accession>A0A317EU33</accession>
<dbReference type="SMART" id="SM00749">
    <property type="entry name" value="BON"/>
    <property type="match status" value="3"/>
</dbReference>
<dbReference type="PANTHER" id="PTHR34606:SF15">
    <property type="entry name" value="BON DOMAIN-CONTAINING PROTEIN"/>
    <property type="match status" value="1"/>
</dbReference>
<dbReference type="PANTHER" id="PTHR34606">
    <property type="entry name" value="BON DOMAIN-CONTAINING PROTEIN"/>
    <property type="match status" value="1"/>
</dbReference>
<gene>
    <name evidence="2" type="ORF">DHW03_05805</name>
</gene>